<reference evidence="2" key="2">
    <citation type="submission" date="2020-09" db="EMBL/GenBank/DDBJ databases">
        <authorList>
            <person name="Sun Q."/>
            <person name="Zhou Y."/>
        </authorList>
    </citation>
    <scope>NUCLEOTIDE SEQUENCE</scope>
    <source>
        <strain evidence="2">CGMCC 1.3617</strain>
    </source>
</reference>
<dbReference type="Gene3D" id="3.40.190.150">
    <property type="entry name" value="Bordetella uptake gene, domain 1"/>
    <property type="match status" value="1"/>
</dbReference>
<dbReference type="InterPro" id="IPR042100">
    <property type="entry name" value="Bug_dom1"/>
</dbReference>
<gene>
    <name evidence="2" type="ORF">GCM10011320_46610</name>
</gene>
<evidence type="ECO:0000313" key="2">
    <source>
        <dbReference type="EMBL" id="GGJ33615.1"/>
    </source>
</evidence>
<name>A0A917L0C1_9PROT</name>
<dbReference type="PANTHER" id="PTHR42928">
    <property type="entry name" value="TRICARBOXYLATE-BINDING PROTEIN"/>
    <property type="match status" value="1"/>
</dbReference>
<reference evidence="2" key="1">
    <citation type="journal article" date="2014" name="Int. J. Syst. Evol. Microbiol.">
        <title>Complete genome sequence of Corynebacterium casei LMG S-19264T (=DSM 44701T), isolated from a smear-ripened cheese.</title>
        <authorList>
            <consortium name="US DOE Joint Genome Institute (JGI-PGF)"/>
            <person name="Walter F."/>
            <person name="Albersmeier A."/>
            <person name="Kalinowski J."/>
            <person name="Ruckert C."/>
        </authorList>
    </citation>
    <scope>NUCLEOTIDE SEQUENCE</scope>
    <source>
        <strain evidence="2">CGMCC 1.3617</strain>
    </source>
</reference>
<comment type="similarity">
    <text evidence="1">Belongs to the UPF0065 (bug) family.</text>
</comment>
<proteinExistence type="inferred from homology"/>
<evidence type="ECO:0000313" key="3">
    <source>
        <dbReference type="Proteomes" id="UP000661507"/>
    </source>
</evidence>
<dbReference type="AlphaFoldDB" id="A0A917L0C1"/>
<organism evidence="2 3">
    <name type="scientific">Neoroseomonas lacus</name>
    <dbReference type="NCBI Taxonomy" id="287609"/>
    <lineage>
        <taxon>Bacteria</taxon>
        <taxon>Pseudomonadati</taxon>
        <taxon>Pseudomonadota</taxon>
        <taxon>Alphaproteobacteria</taxon>
        <taxon>Acetobacterales</taxon>
        <taxon>Acetobacteraceae</taxon>
        <taxon>Neoroseomonas</taxon>
    </lineage>
</organism>
<comment type="caution">
    <text evidence="2">The sequence shown here is derived from an EMBL/GenBank/DDBJ whole genome shotgun (WGS) entry which is preliminary data.</text>
</comment>
<accession>A0A917L0C1</accession>
<dbReference type="CDD" id="cd07012">
    <property type="entry name" value="PBP2_Bug_TTT"/>
    <property type="match status" value="1"/>
</dbReference>
<dbReference type="EMBL" id="BMKW01000012">
    <property type="protein sequence ID" value="GGJ33615.1"/>
    <property type="molecule type" value="Genomic_DNA"/>
</dbReference>
<dbReference type="RefSeq" id="WP_188971280.1">
    <property type="nucleotide sequence ID" value="NZ_BMKW01000012.1"/>
</dbReference>
<dbReference type="Gene3D" id="3.40.190.10">
    <property type="entry name" value="Periplasmic binding protein-like II"/>
    <property type="match status" value="1"/>
</dbReference>
<sequence length="321" mass="33989">MAFRMPRRVALGATIALAAGRPARAQARPIRLVVPYSAGSGPDLFARLFAQALAVRLDSPVVVDNRGGATTIIGAEFVAAAPADGTTLFMGTSTTFLTNPFLFRRLPYTDAQFQPISLLIRTRLALYANVDLPANDLAGVVALAKAARDPLQYGITGRGNSTHLTGEALQIAAGITMIDVPYRGTGPMQQGIVRNDLPLAIDGIPAWLGLVGERRAKVIAVTGDTRVGALPQTPTFAESGVSDLGRQHWYGLFAPAGIPEPVLARIHAATLAVMQDAPLWRALVHEGAVIETNSPAAFAAMIAEEKEMWGAIIRRVGVTLE</sequence>
<dbReference type="InterPro" id="IPR005064">
    <property type="entry name" value="BUG"/>
</dbReference>
<dbReference type="PANTHER" id="PTHR42928:SF5">
    <property type="entry name" value="BLR1237 PROTEIN"/>
    <property type="match status" value="1"/>
</dbReference>
<dbReference type="Proteomes" id="UP000661507">
    <property type="component" value="Unassembled WGS sequence"/>
</dbReference>
<dbReference type="SUPFAM" id="SSF53850">
    <property type="entry name" value="Periplasmic binding protein-like II"/>
    <property type="match status" value="1"/>
</dbReference>
<dbReference type="Pfam" id="PF03401">
    <property type="entry name" value="TctC"/>
    <property type="match status" value="1"/>
</dbReference>
<evidence type="ECO:0000256" key="1">
    <source>
        <dbReference type="ARBA" id="ARBA00006987"/>
    </source>
</evidence>
<dbReference type="PIRSF" id="PIRSF017082">
    <property type="entry name" value="YflP"/>
    <property type="match status" value="1"/>
</dbReference>
<protein>
    <submittedName>
        <fullName evidence="2">ABC transporter substrate-binding protein</fullName>
    </submittedName>
</protein>
<keyword evidence="3" id="KW-1185">Reference proteome</keyword>